<protein>
    <submittedName>
        <fullName evidence="1">Uncharacterized protein</fullName>
    </submittedName>
</protein>
<sequence>MENSLHIAEPVALARPRGAHRFEGFSPKLARRLTFYRRDLLEQWILFEADPAVVTFCERPGYVNVSAKQRLADFWVCYVDRQELVILDDAFYDDPATRSHRQLDGAALPIRKVSLADLAAARVWINNWQRMLPCIVANWSLVSSSLPRAIECFLAQPRKLLEIEREFSSGDPVLVRTAVFGMLHAGRLSAPDLRTQALSLLTSFIAAETKT</sequence>
<dbReference type="AlphaFoldDB" id="A0AAP5UYG6"/>
<proteinExistence type="predicted"/>
<evidence type="ECO:0000313" key="1">
    <source>
        <dbReference type="EMBL" id="MDT8843056.1"/>
    </source>
</evidence>
<accession>A0AAP5UYG6</accession>
<dbReference type="Proteomes" id="UP001246473">
    <property type="component" value="Unassembled WGS sequence"/>
</dbReference>
<dbReference type="RefSeq" id="WP_054039895.1">
    <property type="nucleotide sequence ID" value="NZ_CAKZHR010000064.1"/>
</dbReference>
<reference evidence="1" key="1">
    <citation type="submission" date="2022-08" db="EMBL/GenBank/DDBJ databases">
        <authorList>
            <person name="Kim S.-J."/>
        </authorList>
    </citation>
    <scope>NUCLEOTIDE SEQUENCE</scope>
    <source>
        <strain evidence="1">KJ</strain>
    </source>
</reference>
<gene>
    <name evidence="1" type="ORF">ParKJ_37085</name>
</gene>
<organism evidence="1 2">
    <name type="scientific">Paraburkholderia fungorum</name>
    <dbReference type="NCBI Taxonomy" id="134537"/>
    <lineage>
        <taxon>Bacteria</taxon>
        <taxon>Pseudomonadati</taxon>
        <taxon>Pseudomonadota</taxon>
        <taxon>Betaproteobacteria</taxon>
        <taxon>Burkholderiales</taxon>
        <taxon>Burkholderiaceae</taxon>
        <taxon>Paraburkholderia</taxon>
    </lineage>
</organism>
<evidence type="ECO:0000313" key="2">
    <source>
        <dbReference type="Proteomes" id="UP001246473"/>
    </source>
</evidence>
<comment type="caution">
    <text evidence="1">The sequence shown here is derived from an EMBL/GenBank/DDBJ whole genome shotgun (WGS) entry which is preliminary data.</text>
</comment>
<dbReference type="EMBL" id="JANSLM010000021">
    <property type="protein sequence ID" value="MDT8843056.1"/>
    <property type="molecule type" value="Genomic_DNA"/>
</dbReference>
<name>A0AAP5UYG6_9BURK</name>